<proteinExistence type="predicted"/>
<keyword evidence="2" id="KW-1185">Reference proteome</keyword>
<comment type="caution">
    <text evidence="1">The sequence shown here is derived from an EMBL/GenBank/DDBJ whole genome shotgun (WGS) entry which is preliminary data.</text>
</comment>
<sequence>MFKRSSSKSSINGGILNLVRKKKALWRAFKRTGTETNYNAHRAFSNHLSTVIREARLVNEKCIAEDKDTINLFKHIRTTLSGSVKTVKVKDAAGMVNDNSYTVADIFADSFAKVFTLEPLSRMLN</sequence>
<gene>
    <name evidence="1" type="ORF">Zmor_013937</name>
</gene>
<dbReference type="Proteomes" id="UP001168821">
    <property type="component" value="Unassembled WGS sequence"/>
</dbReference>
<evidence type="ECO:0000313" key="1">
    <source>
        <dbReference type="EMBL" id="KAJ3654771.1"/>
    </source>
</evidence>
<accession>A0AA38MG72</accession>
<name>A0AA38MG72_9CUCU</name>
<organism evidence="1 2">
    <name type="scientific">Zophobas morio</name>
    <dbReference type="NCBI Taxonomy" id="2755281"/>
    <lineage>
        <taxon>Eukaryota</taxon>
        <taxon>Metazoa</taxon>
        <taxon>Ecdysozoa</taxon>
        <taxon>Arthropoda</taxon>
        <taxon>Hexapoda</taxon>
        <taxon>Insecta</taxon>
        <taxon>Pterygota</taxon>
        <taxon>Neoptera</taxon>
        <taxon>Endopterygota</taxon>
        <taxon>Coleoptera</taxon>
        <taxon>Polyphaga</taxon>
        <taxon>Cucujiformia</taxon>
        <taxon>Tenebrionidae</taxon>
        <taxon>Zophobas</taxon>
    </lineage>
</organism>
<reference evidence="1" key="1">
    <citation type="journal article" date="2023" name="G3 (Bethesda)">
        <title>Whole genome assemblies of Zophobas morio and Tenebrio molitor.</title>
        <authorList>
            <person name="Kaur S."/>
            <person name="Stinson S.A."/>
            <person name="diCenzo G.C."/>
        </authorList>
    </citation>
    <scope>NUCLEOTIDE SEQUENCE</scope>
    <source>
        <strain evidence="1">QUZm001</strain>
    </source>
</reference>
<dbReference type="EMBL" id="JALNTZ010000004">
    <property type="protein sequence ID" value="KAJ3654771.1"/>
    <property type="molecule type" value="Genomic_DNA"/>
</dbReference>
<protein>
    <submittedName>
        <fullName evidence="1">Uncharacterized protein</fullName>
    </submittedName>
</protein>
<evidence type="ECO:0000313" key="2">
    <source>
        <dbReference type="Proteomes" id="UP001168821"/>
    </source>
</evidence>
<dbReference type="AlphaFoldDB" id="A0AA38MG72"/>